<protein>
    <submittedName>
        <fullName evidence="1">Putative secreted peptide</fullName>
    </submittedName>
</protein>
<organism evidence="1">
    <name type="scientific">Anopheles braziliensis</name>
    <dbReference type="NCBI Taxonomy" id="58242"/>
    <lineage>
        <taxon>Eukaryota</taxon>
        <taxon>Metazoa</taxon>
        <taxon>Ecdysozoa</taxon>
        <taxon>Arthropoda</taxon>
        <taxon>Hexapoda</taxon>
        <taxon>Insecta</taxon>
        <taxon>Pterygota</taxon>
        <taxon>Neoptera</taxon>
        <taxon>Endopterygota</taxon>
        <taxon>Diptera</taxon>
        <taxon>Nematocera</taxon>
        <taxon>Culicoidea</taxon>
        <taxon>Culicidae</taxon>
        <taxon>Anophelinae</taxon>
        <taxon>Anopheles</taxon>
    </lineage>
</organism>
<sequence>MYGKHGVRVGFLRCSGQPFLLLLPLLLLPLLLQSEAICRSLALVLALCQCGIFVAFIAAPPHSTPLLISVADIVLVPPAANSRQPCTDVPGTVKQGEWAVWMKKPIGIVTGYPSSCTPYMSLNELHTPCHCIRPPPLPCTGSTGCTATAG</sequence>
<name>A0A2M3ZT89_9DIPT</name>
<proteinExistence type="predicted"/>
<accession>A0A2M3ZT89</accession>
<dbReference type="AlphaFoldDB" id="A0A2M3ZT89"/>
<dbReference type="EMBL" id="GGFM01011010">
    <property type="protein sequence ID" value="MBW31761.1"/>
    <property type="molecule type" value="Transcribed_RNA"/>
</dbReference>
<reference evidence="1" key="1">
    <citation type="submission" date="2018-01" db="EMBL/GenBank/DDBJ databases">
        <title>An insight into the sialome of Amazonian anophelines.</title>
        <authorList>
            <person name="Ribeiro J.M."/>
            <person name="Scarpassa V."/>
            <person name="Calvo E."/>
        </authorList>
    </citation>
    <scope>NUCLEOTIDE SEQUENCE</scope>
    <source>
        <tissue evidence="1">Salivary glands</tissue>
    </source>
</reference>
<evidence type="ECO:0000313" key="1">
    <source>
        <dbReference type="EMBL" id="MBW31761.1"/>
    </source>
</evidence>